<gene>
    <name evidence="3" type="ORF">TVAG_486700</name>
</gene>
<dbReference type="VEuPathDB" id="TrichDB:TVAG_486700"/>
<evidence type="ECO:0000313" key="3">
    <source>
        <dbReference type="EMBL" id="EAY14227.1"/>
    </source>
</evidence>
<dbReference type="SMART" id="SM00213">
    <property type="entry name" value="UBQ"/>
    <property type="match status" value="1"/>
</dbReference>
<feature type="domain" description="Ubiquitin-like" evidence="2">
    <location>
        <begin position="8"/>
        <end position="77"/>
    </location>
</feature>
<accession>A2DZ98</accession>
<dbReference type="PANTHER" id="PTHR15204">
    <property type="entry name" value="LARGE PROLINE-RICH PROTEIN BAG6"/>
    <property type="match status" value="1"/>
</dbReference>
<keyword evidence="4" id="KW-1185">Reference proteome</keyword>
<name>A2DZ98_TRIV3</name>
<feature type="region of interest" description="Disordered" evidence="1">
    <location>
        <begin position="84"/>
        <end position="104"/>
    </location>
</feature>
<organism evidence="3 4">
    <name type="scientific">Trichomonas vaginalis (strain ATCC PRA-98 / G3)</name>
    <dbReference type="NCBI Taxonomy" id="412133"/>
    <lineage>
        <taxon>Eukaryota</taxon>
        <taxon>Metamonada</taxon>
        <taxon>Parabasalia</taxon>
        <taxon>Trichomonadida</taxon>
        <taxon>Trichomonadidae</taxon>
        <taxon>Trichomonas</taxon>
    </lineage>
</organism>
<dbReference type="OrthoDB" id="417450at2759"/>
<sequence length="271" mass="29917">MSEEQELISINLKAMNSDEMHAIQVPKDITVDSLKVLASDFTNIPVENMKLIFCGKSLKNGTKISEYNISDGQAIIVFKGRSQENRPAADPEPEPLPPPPGPRIDVRVSEINIPDGDNGNNSPQYYLNQIQTSLAKLQTICADLQISMADNNESQQREQANHLLEEINASIPILIRNANVLAEPEGGFPLPGRRNGRRPRIITHTVNREMTNPADFFRTLTSDLTNILGGIMNENQNNQNQQNQQQQAPAQPAPAPTEPQNQPDNSNTQGA</sequence>
<dbReference type="KEGG" id="tva:4772214"/>
<evidence type="ECO:0000313" key="4">
    <source>
        <dbReference type="Proteomes" id="UP000001542"/>
    </source>
</evidence>
<dbReference type="InterPro" id="IPR000626">
    <property type="entry name" value="Ubiquitin-like_dom"/>
</dbReference>
<dbReference type="RefSeq" id="XP_001326450.1">
    <property type="nucleotide sequence ID" value="XM_001326415.1"/>
</dbReference>
<dbReference type="Pfam" id="PF00240">
    <property type="entry name" value="ubiquitin"/>
    <property type="match status" value="1"/>
</dbReference>
<dbReference type="PROSITE" id="PS50053">
    <property type="entry name" value="UBIQUITIN_2"/>
    <property type="match status" value="1"/>
</dbReference>
<dbReference type="PANTHER" id="PTHR15204:SF0">
    <property type="entry name" value="LARGE PROLINE-RICH PROTEIN BAG6"/>
    <property type="match status" value="1"/>
</dbReference>
<feature type="region of interest" description="Disordered" evidence="1">
    <location>
        <begin position="233"/>
        <end position="271"/>
    </location>
</feature>
<reference evidence="3" key="1">
    <citation type="submission" date="2006-10" db="EMBL/GenBank/DDBJ databases">
        <authorList>
            <person name="Amadeo P."/>
            <person name="Zhao Q."/>
            <person name="Wortman J."/>
            <person name="Fraser-Liggett C."/>
            <person name="Carlton J."/>
        </authorList>
    </citation>
    <scope>NUCLEOTIDE SEQUENCE</scope>
    <source>
        <strain evidence="3">G3</strain>
    </source>
</reference>
<proteinExistence type="predicted"/>
<dbReference type="VEuPathDB" id="TrichDB:TVAGG3_1016250"/>
<dbReference type="STRING" id="5722.A2DZ98"/>
<evidence type="ECO:0000256" key="1">
    <source>
        <dbReference type="SAM" id="MobiDB-lite"/>
    </source>
</evidence>
<dbReference type="CDD" id="cd17039">
    <property type="entry name" value="Ubl_ubiquitin_like"/>
    <property type="match status" value="1"/>
</dbReference>
<evidence type="ECO:0000259" key="2">
    <source>
        <dbReference type="PROSITE" id="PS50053"/>
    </source>
</evidence>
<dbReference type="InterPro" id="IPR029071">
    <property type="entry name" value="Ubiquitin-like_domsf"/>
</dbReference>
<dbReference type="EMBL" id="DS113273">
    <property type="protein sequence ID" value="EAY14227.1"/>
    <property type="molecule type" value="Genomic_DNA"/>
</dbReference>
<feature type="compositionally biased region" description="Low complexity" evidence="1">
    <location>
        <begin position="233"/>
        <end position="250"/>
    </location>
</feature>
<dbReference type="Gene3D" id="3.10.20.90">
    <property type="entry name" value="Phosphatidylinositol 3-kinase Catalytic Subunit, Chain A, domain 1"/>
    <property type="match status" value="1"/>
</dbReference>
<protein>
    <submittedName>
        <fullName evidence="3">Ubiquitin family protein</fullName>
    </submittedName>
</protein>
<dbReference type="Proteomes" id="UP000001542">
    <property type="component" value="Unassembled WGS sequence"/>
</dbReference>
<dbReference type="SMR" id="A2DZ98"/>
<dbReference type="SUPFAM" id="SSF54236">
    <property type="entry name" value="Ubiquitin-like"/>
    <property type="match status" value="1"/>
</dbReference>
<reference evidence="3" key="2">
    <citation type="journal article" date="2007" name="Science">
        <title>Draft genome sequence of the sexually transmitted pathogen Trichomonas vaginalis.</title>
        <authorList>
            <person name="Carlton J.M."/>
            <person name="Hirt R.P."/>
            <person name="Silva J.C."/>
            <person name="Delcher A.L."/>
            <person name="Schatz M."/>
            <person name="Zhao Q."/>
            <person name="Wortman J.R."/>
            <person name="Bidwell S.L."/>
            <person name="Alsmark U.C.M."/>
            <person name="Besteiro S."/>
            <person name="Sicheritz-Ponten T."/>
            <person name="Noel C.J."/>
            <person name="Dacks J.B."/>
            <person name="Foster P.G."/>
            <person name="Simillion C."/>
            <person name="Van de Peer Y."/>
            <person name="Miranda-Saavedra D."/>
            <person name="Barton G.J."/>
            <person name="Westrop G.D."/>
            <person name="Mueller S."/>
            <person name="Dessi D."/>
            <person name="Fiori P.L."/>
            <person name="Ren Q."/>
            <person name="Paulsen I."/>
            <person name="Zhang H."/>
            <person name="Bastida-Corcuera F.D."/>
            <person name="Simoes-Barbosa A."/>
            <person name="Brown M.T."/>
            <person name="Hayes R.D."/>
            <person name="Mukherjee M."/>
            <person name="Okumura C.Y."/>
            <person name="Schneider R."/>
            <person name="Smith A.J."/>
            <person name="Vanacova S."/>
            <person name="Villalvazo M."/>
            <person name="Haas B.J."/>
            <person name="Pertea M."/>
            <person name="Feldblyum T.V."/>
            <person name="Utterback T.R."/>
            <person name="Shu C.L."/>
            <person name="Osoegawa K."/>
            <person name="de Jong P.J."/>
            <person name="Hrdy I."/>
            <person name="Horvathova L."/>
            <person name="Zubacova Z."/>
            <person name="Dolezal P."/>
            <person name="Malik S.B."/>
            <person name="Logsdon J.M. Jr."/>
            <person name="Henze K."/>
            <person name="Gupta A."/>
            <person name="Wang C.C."/>
            <person name="Dunne R.L."/>
            <person name="Upcroft J.A."/>
            <person name="Upcroft P."/>
            <person name="White O."/>
            <person name="Salzberg S.L."/>
            <person name="Tang P."/>
            <person name="Chiu C.-H."/>
            <person name="Lee Y.-S."/>
            <person name="Embley T.M."/>
            <person name="Coombs G.H."/>
            <person name="Mottram J.C."/>
            <person name="Tachezy J."/>
            <person name="Fraser-Liggett C.M."/>
            <person name="Johnson P.J."/>
        </authorList>
    </citation>
    <scope>NUCLEOTIDE SEQUENCE [LARGE SCALE GENOMIC DNA]</scope>
    <source>
        <strain evidence="3">G3</strain>
    </source>
</reference>
<dbReference type="InParanoid" id="A2DZ98"/>
<dbReference type="AlphaFoldDB" id="A2DZ98"/>